<evidence type="ECO:0000256" key="1">
    <source>
        <dbReference type="SAM" id="MobiDB-lite"/>
    </source>
</evidence>
<protein>
    <recommendedName>
        <fullName evidence="5">Lipoprotein</fullName>
    </recommendedName>
</protein>
<dbReference type="Proteomes" id="UP001597508">
    <property type="component" value="Unassembled WGS sequence"/>
</dbReference>
<reference evidence="4" key="1">
    <citation type="journal article" date="2019" name="Int. J. Syst. Evol. Microbiol.">
        <title>The Global Catalogue of Microorganisms (GCM) 10K type strain sequencing project: providing services to taxonomists for standard genome sequencing and annotation.</title>
        <authorList>
            <consortium name="The Broad Institute Genomics Platform"/>
            <consortium name="The Broad Institute Genome Sequencing Center for Infectious Disease"/>
            <person name="Wu L."/>
            <person name="Ma J."/>
        </authorList>
    </citation>
    <scope>NUCLEOTIDE SEQUENCE [LARGE SCALE GENOMIC DNA]</scope>
    <source>
        <strain evidence="4">KCTC 52127</strain>
    </source>
</reference>
<evidence type="ECO:0000256" key="2">
    <source>
        <dbReference type="SAM" id="SignalP"/>
    </source>
</evidence>
<feature type="compositionally biased region" description="Pro residues" evidence="1">
    <location>
        <begin position="47"/>
        <end position="62"/>
    </location>
</feature>
<proteinExistence type="predicted"/>
<feature type="region of interest" description="Disordered" evidence="1">
    <location>
        <begin position="38"/>
        <end position="62"/>
    </location>
</feature>
<gene>
    <name evidence="3" type="ORF">ACFSRZ_14425</name>
</gene>
<dbReference type="PROSITE" id="PS51257">
    <property type="entry name" value="PROKAR_LIPOPROTEIN"/>
    <property type="match status" value="1"/>
</dbReference>
<evidence type="ECO:0008006" key="5">
    <source>
        <dbReference type="Google" id="ProtNLM"/>
    </source>
</evidence>
<keyword evidence="2" id="KW-0732">Signal</keyword>
<accession>A0ABW5LVD7</accession>
<sequence>MKKIVSIFLMGFLFLGTLASCTQNDELDELFIETPVQGCCGEGGELDPPPPPPPPPGGGSGG</sequence>
<keyword evidence="4" id="KW-1185">Reference proteome</keyword>
<organism evidence="3 4">
    <name type="scientific">Pseudotenacibaculum haliotis</name>
    <dbReference type="NCBI Taxonomy" id="1862138"/>
    <lineage>
        <taxon>Bacteria</taxon>
        <taxon>Pseudomonadati</taxon>
        <taxon>Bacteroidota</taxon>
        <taxon>Flavobacteriia</taxon>
        <taxon>Flavobacteriales</taxon>
        <taxon>Flavobacteriaceae</taxon>
        <taxon>Pseudotenacibaculum</taxon>
    </lineage>
</organism>
<feature type="signal peptide" evidence="2">
    <location>
        <begin position="1"/>
        <end position="19"/>
    </location>
</feature>
<evidence type="ECO:0000313" key="3">
    <source>
        <dbReference type="EMBL" id="MFD2568569.1"/>
    </source>
</evidence>
<evidence type="ECO:0000313" key="4">
    <source>
        <dbReference type="Proteomes" id="UP001597508"/>
    </source>
</evidence>
<dbReference type="EMBL" id="JBHULH010000012">
    <property type="protein sequence ID" value="MFD2568569.1"/>
    <property type="molecule type" value="Genomic_DNA"/>
</dbReference>
<name>A0ABW5LVD7_9FLAO</name>
<comment type="caution">
    <text evidence="3">The sequence shown here is derived from an EMBL/GenBank/DDBJ whole genome shotgun (WGS) entry which is preliminary data.</text>
</comment>
<dbReference type="RefSeq" id="WP_379667278.1">
    <property type="nucleotide sequence ID" value="NZ_JBHULH010000012.1"/>
</dbReference>
<feature type="chain" id="PRO_5047463114" description="Lipoprotein" evidence="2">
    <location>
        <begin position="20"/>
        <end position="62"/>
    </location>
</feature>